<evidence type="ECO:0000313" key="2">
    <source>
        <dbReference type="Proteomes" id="UP000315295"/>
    </source>
</evidence>
<gene>
    <name evidence="1" type="ORF">C1H46_038578</name>
</gene>
<dbReference type="Proteomes" id="UP000315295">
    <property type="component" value="Unassembled WGS sequence"/>
</dbReference>
<dbReference type="AlphaFoldDB" id="A0A540KNZ0"/>
<proteinExistence type="predicted"/>
<protein>
    <submittedName>
        <fullName evidence="1">Uncharacterized protein</fullName>
    </submittedName>
</protein>
<evidence type="ECO:0000313" key="1">
    <source>
        <dbReference type="EMBL" id="TQD75897.1"/>
    </source>
</evidence>
<sequence>MIFPRPLRIGTHLNWKILIRIFPSFTGEKAAPNPPSLLPMQKRDLGNKARTYFFIIIV</sequence>
<name>A0A540KNZ0_MALBA</name>
<accession>A0A540KNZ0</accession>
<organism evidence="1 2">
    <name type="scientific">Malus baccata</name>
    <name type="common">Siberian crab apple</name>
    <name type="synonym">Pyrus baccata</name>
    <dbReference type="NCBI Taxonomy" id="106549"/>
    <lineage>
        <taxon>Eukaryota</taxon>
        <taxon>Viridiplantae</taxon>
        <taxon>Streptophyta</taxon>
        <taxon>Embryophyta</taxon>
        <taxon>Tracheophyta</taxon>
        <taxon>Spermatophyta</taxon>
        <taxon>Magnoliopsida</taxon>
        <taxon>eudicotyledons</taxon>
        <taxon>Gunneridae</taxon>
        <taxon>Pentapetalae</taxon>
        <taxon>rosids</taxon>
        <taxon>fabids</taxon>
        <taxon>Rosales</taxon>
        <taxon>Rosaceae</taxon>
        <taxon>Amygdaloideae</taxon>
        <taxon>Maleae</taxon>
        <taxon>Malus</taxon>
    </lineage>
</organism>
<comment type="caution">
    <text evidence="1">The sequence shown here is derived from an EMBL/GenBank/DDBJ whole genome shotgun (WGS) entry which is preliminary data.</text>
</comment>
<keyword evidence="2" id="KW-1185">Reference proteome</keyword>
<dbReference type="EMBL" id="VIEB01001065">
    <property type="protein sequence ID" value="TQD75897.1"/>
    <property type="molecule type" value="Genomic_DNA"/>
</dbReference>
<reference evidence="1 2" key="1">
    <citation type="journal article" date="2019" name="G3 (Bethesda)">
        <title>Sequencing of a Wild Apple (Malus baccata) Genome Unravels the Differences Between Cultivated and Wild Apple Species Regarding Disease Resistance and Cold Tolerance.</title>
        <authorList>
            <person name="Chen X."/>
        </authorList>
    </citation>
    <scope>NUCLEOTIDE SEQUENCE [LARGE SCALE GENOMIC DNA]</scope>
    <source>
        <strain evidence="2">cv. Shandingzi</strain>
        <tissue evidence="1">Leaves</tissue>
    </source>
</reference>